<dbReference type="PROSITE" id="PS50181">
    <property type="entry name" value="FBOX"/>
    <property type="match status" value="1"/>
</dbReference>
<evidence type="ECO:0000313" key="4">
    <source>
        <dbReference type="Proteomes" id="UP000001514"/>
    </source>
</evidence>
<protein>
    <recommendedName>
        <fullName evidence="2">F-box domain-containing protein</fullName>
    </recommendedName>
</protein>
<dbReference type="OMA" id="VIARQCH"/>
<dbReference type="InterPro" id="IPR036047">
    <property type="entry name" value="F-box-like_dom_sf"/>
</dbReference>
<evidence type="ECO:0000313" key="3">
    <source>
        <dbReference type="EMBL" id="EFJ31435.1"/>
    </source>
</evidence>
<evidence type="ECO:0000259" key="2">
    <source>
        <dbReference type="PROSITE" id="PS50181"/>
    </source>
</evidence>
<dbReference type="PANTHER" id="PTHR34049:SF1">
    <property type="entry name" value="F-BOX PROTEIN SKIP27"/>
    <property type="match status" value="1"/>
</dbReference>
<dbReference type="OrthoDB" id="514005at2759"/>
<dbReference type="eggNOG" id="ENOG502QTVG">
    <property type="taxonomic scope" value="Eukaryota"/>
</dbReference>
<dbReference type="Gramene" id="EFJ31435">
    <property type="protein sequence ID" value="EFJ31435"/>
    <property type="gene ID" value="SELMODRAFT_408036"/>
</dbReference>
<feature type="compositionally biased region" description="Low complexity" evidence="1">
    <location>
        <begin position="14"/>
        <end position="26"/>
    </location>
</feature>
<gene>
    <name evidence="3" type="ORF">SELMODRAFT_408036</name>
</gene>
<dbReference type="AlphaFoldDB" id="D8R701"/>
<reference evidence="3 4" key="1">
    <citation type="journal article" date="2011" name="Science">
        <title>The Selaginella genome identifies genetic changes associated with the evolution of vascular plants.</title>
        <authorList>
            <person name="Banks J.A."/>
            <person name="Nishiyama T."/>
            <person name="Hasebe M."/>
            <person name="Bowman J.L."/>
            <person name="Gribskov M."/>
            <person name="dePamphilis C."/>
            <person name="Albert V.A."/>
            <person name="Aono N."/>
            <person name="Aoyama T."/>
            <person name="Ambrose B.A."/>
            <person name="Ashton N.W."/>
            <person name="Axtell M.J."/>
            <person name="Barker E."/>
            <person name="Barker M.S."/>
            <person name="Bennetzen J.L."/>
            <person name="Bonawitz N.D."/>
            <person name="Chapple C."/>
            <person name="Cheng C."/>
            <person name="Correa L.G."/>
            <person name="Dacre M."/>
            <person name="DeBarry J."/>
            <person name="Dreyer I."/>
            <person name="Elias M."/>
            <person name="Engstrom E.M."/>
            <person name="Estelle M."/>
            <person name="Feng L."/>
            <person name="Finet C."/>
            <person name="Floyd S.K."/>
            <person name="Frommer W.B."/>
            <person name="Fujita T."/>
            <person name="Gramzow L."/>
            <person name="Gutensohn M."/>
            <person name="Harholt J."/>
            <person name="Hattori M."/>
            <person name="Heyl A."/>
            <person name="Hirai T."/>
            <person name="Hiwatashi Y."/>
            <person name="Ishikawa M."/>
            <person name="Iwata M."/>
            <person name="Karol K.G."/>
            <person name="Koehler B."/>
            <person name="Kolukisaoglu U."/>
            <person name="Kubo M."/>
            <person name="Kurata T."/>
            <person name="Lalonde S."/>
            <person name="Li K."/>
            <person name="Li Y."/>
            <person name="Litt A."/>
            <person name="Lyons E."/>
            <person name="Manning G."/>
            <person name="Maruyama T."/>
            <person name="Michael T.P."/>
            <person name="Mikami K."/>
            <person name="Miyazaki S."/>
            <person name="Morinaga S."/>
            <person name="Murata T."/>
            <person name="Mueller-Roeber B."/>
            <person name="Nelson D.R."/>
            <person name="Obara M."/>
            <person name="Oguri Y."/>
            <person name="Olmstead R.G."/>
            <person name="Onodera N."/>
            <person name="Petersen B.L."/>
            <person name="Pils B."/>
            <person name="Prigge M."/>
            <person name="Rensing S.A."/>
            <person name="Riano-Pachon D.M."/>
            <person name="Roberts A.W."/>
            <person name="Sato Y."/>
            <person name="Scheller H.V."/>
            <person name="Schulz B."/>
            <person name="Schulz C."/>
            <person name="Shakirov E.V."/>
            <person name="Shibagaki N."/>
            <person name="Shinohara N."/>
            <person name="Shippen D.E."/>
            <person name="Soerensen I."/>
            <person name="Sotooka R."/>
            <person name="Sugimoto N."/>
            <person name="Sugita M."/>
            <person name="Sumikawa N."/>
            <person name="Tanurdzic M."/>
            <person name="Theissen G."/>
            <person name="Ulvskov P."/>
            <person name="Wakazuki S."/>
            <person name="Weng J.K."/>
            <person name="Willats W.W."/>
            <person name="Wipf D."/>
            <person name="Wolf P.G."/>
            <person name="Yang L."/>
            <person name="Zimmer A.D."/>
            <person name="Zhu Q."/>
            <person name="Mitros T."/>
            <person name="Hellsten U."/>
            <person name="Loque D."/>
            <person name="Otillar R."/>
            <person name="Salamov A."/>
            <person name="Schmutz J."/>
            <person name="Shapiro H."/>
            <person name="Lindquist E."/>
            <person name="Lucas S."/>
            <person name="Rokhsar D."/>
            <person name="Grigoriev I.V."/>
        </authorList>
    </citation>
    <scope>NUCLEOTIDE SEQUENCE [LARGE SCALE GENOMIC DNA]</scope>
</reference>
<evidence type="ECO:0000256" key="1">
    <source>
        <dbReference type="SAM" id="MobiDB-lite"/>
    </source>
</evidence>
<dbReference type="PANTHER" id="PTHR34049">
    <property type="entry name" value="F-BOX PROTEIN SKIP27"/>
    <property type="match status" value="1"/>
</dbReference>
<sequence>MRIALGESDRKRAAASSPNASPAAARSRPRRPDSLLSLSSSKLSDKENCVGGGPPRTRASLFHRPNDEFVCVELPVDQSYANKRLRGIASSEVSSKARSQAPRKSRHNYLKPGTLAKVRDAAHKAGRKRVAEGDGIHAAERSTRFFDGGVRHASASPERVPHAGIAPRWLGPACLQRKKLLAPKFLALPPLQPAAANEAVPMVVEEVPAPAARSSNEEQSRDAGTGTAQPSSSSSSVETLPPELLVRIVCRLDHNQLKPVFHVCRSLRQAVMIAKQCHFNFTTPGKDHKTVSDAKLGQALPFLNEFAAVGISTTPNAPKHAEKAPKPRYSMADMRQIAATLFQGSQSQPLPPNVRVPMTRAGASHRVLFNEEELCKAIAQNTL</sequence>
<feature type="region of interest" description="Disordered" evidence="1">
    <location>
        <begin position="1"/>
        <end position="61"/>
    </location>
</feature>
<dbReference type="CDD" id="cd09917">
    <property type="entry name" value="F-box_SF"/>
    <property type="match status" value="1"/>
</dbReference>
<dbReference type="KEGG" id="smo:SELMODRAFT_408036"/>
<dbReference type="EMBL" id="GL377573">
    <property type="protein sequence ID" value="EFJ31435.1"/>
    <property type="molecule type" value="Genomic_DNA"/>
</dbReference>
<dbReference type="HOGENOM" id="CLU_062529_0_0_1"/>
<accession>D8R701</accession>
<dbReference type="InterPro" id="IPR001810">
    <property type="entry name" value="F-box_dom"/>
</dbReference>
<feature type="region of interest" description="Disordered" evidence="1">
    <location>
        <begin position="208"/>
        <end position="238"/>
    </location>
</feature>
<proteinExistence type="predicted"/>
<organism evidence="4">
    <name type="scientific">Selaginella moellendorffii</name>
    <name type="common">Spikemoss</name>
    <dbReference type="NCBI Taxonomy" id="88036"/>
    <lineage>
        <taxon>Eukaryota</taxon>
        <taxon>Viridiplantae</taxon>
        <taxon>Streptophyta</taxon>
        <taxon>Embryophyta</taxon>
        <taxon>Tracheophyta</taxon>
        <taxon>Lycopodiopsida</taxon>
        <taxon>Selaginellales</taxon>
        <taxon>Selaginellaceae</taxon>
        <taxon>Selaginella</taxon>
    </lineage>
</organism>
<dbReference type="InParanoid" id="D8R701"/>
<dbReference type="InterPro" id="IPR045286">
    <property type="entry name" value="FBS1-like"/>
</dbReference>
<name>D8R701_SELML</name>
<dbReference type="SUPFAM" id="SSF81383">
    <property type="entry name" value="F-box domain"/>
    <property type="match status" value="1"/>
</dbReference>
<dbReference type="Proteomes" id="UP000001514">
    <property type="component" value="Unassembled WGS sequence"/>
</dbReference>
<feature type="domain" description="F-box" evidence="2">
    <location>
        <begin position="234"/>
        <end position="271"/>
    </location>
</feature>
<keyword evidence="4" id="KW-1185">Reference proteome</keyword>